<keyword evidence="3" id="KW-1185">Reference proteome</keyword>
<keyword evidence="1" id="KW-0472">Membrane</keyword>
<feature type="transmembrane region" description="Helical" evidence="1">
    <location>
        <begin position="44"/>
        <end position="66"/>
    </location>
</feature>
<evidence type="ECO:0000313" key="3">
    <source>
        <dbReference type="Proteomes" id="UP000054736"/>
    </source>
</evidence>
<gene>
    <name evidence="2" type="ORF">Ldro_1449</name>
</gene>
<evidence type="ECO:0000313" key="2">
    <source>
        <dbReference type="EMBL" id="KTC87830.1"/>
    </source>
</evidence>
<proteinExistence type="predicted"/>
<organism evidence="2 3">
    <name type="scientific">Legionella drozanskii LLAP-1</name>
    <dbReference type="NCBI Taxonomy" id="1212489"/>
    <lineage>
        <taxon>Bacteria</taxon>
        <taxon>Pseudomonadati</taxon>
        <taxon>Pseudomonadota</taxon>
        <taxon>Gammaproteobacteria</taxon>
        <taxon>Legionellales</taxon>
        <taxon>Legionellaceae</taxon>
        <taxon>Legionella</taxon>
    </lineage>
</organism>
<protein>
    <recommendedName>
        <fullName evidence="4">Transmembrane protein</fullName>
    </recommendedName>
</protein>
<dbReference type="STRING" id="1212489.Ldro_1449"/>
<evidence type="ECO:0000256" key="1">
    <source>
        <dbReference type="SAM" id="Phobius"/>
    </source>
</evidence>
<comment type="caution">
    <text evidence="2">The sequence shown here is derived from an EMBL/GenBank/DDBJ whole genome shotgun (WGS) entry which is preliminary data.</text>
</comment>
<name>A0A0W0SWW2_9GAMM</name>
<keyword evidence="1" id="KW-1133">Transmembrane helix</keyword>
<accession>A0A0W0SWW2</accession>
<dbReference type="AlphaFoldDB" id="A0A0W0SWW2"/>
<sequence>MKKLIIGFFLYTFQLSIIKACPICLSGTGKEVHRGIFNQDFFYNLLLTALPFFIFLLIAFLLYHGVFIKNYLFRD</sequence>
<dbReference type="PATRIC" id="fig|1212489.4.peg.1533"/>
<reference evidence="2 3" key="1">
    <citation type="submission" date="2015-11" db="EMBL/GenBank/DDBJ databases">
        <title>Genomic analysis of 38 Legionella species identifies large and diverse effector repertoires.</title>
        <authorList>
            <person name="Burstein D."/>
            <person name="Amaro F."/>
            <person name="Zusman T."/>
            <person name="Lifshitz Z."/>
            <person name="Cohen O."/>
            <person name="Gilbert J.A."/>
            <person name="Pupko T."/>
            <person name="Shuman H.A."/>
            <person name="Segal G."/>
        </authorList>
    </citation>
    <scope>NUCLEOTIDE SEQUENCE [LARGE SCALE GENOMIC DNA]</scope>
    <source>
        <strain evidence="2 3">ATCC 700990</strain>
    </source>
</reference>
<evidence type="ECO:0008006" key="4">
    <source>
        <dbReference type="Google" id="ProtNLM"/>
    </source>
</evidence>
<dbReference type="Proteomes" id="UP000054736">
    <property type="component" value="Unassembled WGS sequence"/>
</dbReference>
<dbReference type="EMBL" id="LNXY01000020">
    <property type="protein sequence ID" value="KTC87830.1"/>
    <property type="molecule type" value="Genomic_DNA"/>
</dbReference>
<keyword evidence="1" id="KW-0812">Transmembrane</keyword>